<comment type="cofactor">
    <cofactor evidence="1 8">
        <name>pyridoxal 5'-phosphate</name>
        <dbReference type="ChEBI" id="CHEBI:597326"/>
    </cofactor>
</comment>
<gene>
    <name evidence="9" type="ORF">HIJ39_20975</name>
</gene>
<dbReference type="PANTHER" id="PTHR11808">
    <property type="entry name" value="TRANS-SULFURATION ENZYME FAMILY MEMBER"/>
    <property type="match status" value="1"/>
</dbReference>
<evidence type="ECO:0000313" key="10">
    <source>
        <dbReference type="Proteomes" id="UP000533476"/>
    </source>
</evidence>
<dbReference type="AlphaFoldDB" id="A0A7Y0Q4V0"/>
<organism evidence="9 10">
    <name type="scientific">Sulfobacillus harzensis</name>
    <dbReference type="NCBI Taxonomy" id="2729629"/>
    <lineage>
        <taxon>Bacteria</taxon>
        <taxon>Bacillati</taxon>
        <taxon>Bacillota</taxon>
        <taxon>Clostridia</taxon>
        <taxon>Eubacteriales</taxon>
        <taxon>Clostridiales Family XVII. Incertae Sedis</taxon>
        <taxon>Sulfobacillus</taxon>
    </lineage>
</organism>
<evidence type="ECO:0000256" key="1">
    <source>
        <dbReference type="ARBA" id="ARBA00001933"/>
    </source>
</evidence>
<dbReference type="SUPFAM" id="SSF53383">
    <property type="entry name" value="PLP-dependent transferases"/>
    <property type="match status" value="1"/>
</dbReference>
<protein>
    <recommendedName>
        <fullName evidence="3">homocysteine desulfhydrase</fullName>
        <ecNumber evidence="3">4.4.1.2</ecNumber>
    </recommendedName>
    <alternativeName>
        <fullName evidence="4">Homocysteine desulfhydrase</fullName>
    </alternativeName>
</protein>
<name>A0A7Y0Q4V0_9FIRM</name>
<dbReference type="EC" id="4.4.1.2" evidence="3"/>
<proteinExistence type="inferred from homology"/>
<dbReference type="PIRSF" id="PIRSF001434">
    <property type="entry name" value="CGS"/>
    <property type="match status" value="1"/>
</dbReference>
<comment type="catalytic activity">
    <reaction evidence="6">
        <text>L-methionine + H2O = methanethiol + 2-oxobutanoate + NH4(+)</text>
        <dbReference type="Rhea" id="RHEA:23800"/>
        <dbReference type="ChEBI" id="CHEBI:15377"/>
        <dbReference type="ChEBI" id="CHEBI:16007"/>
        <dbReference type="ChEBI" id="CHEBI:16763"/>
        <dbReference type="ChEBI" id="CHEBI:28938"/>
        <dbReference type="ChEBI" id="CHEBI:57844"/>
        <dbReference type="EC" id="4.4.1.11"/>
    </reaction>
    <physiologicalReaction direction="left-to-right" evidence="6">
        <dbReference type="Rhea" id="RHEA:23801"/>
    </physiologicalReaction>
</comment>
<evidence type="ECO:0000256" key="5">
    <source>
        <dbReference type="ARBA" id="ARBA00048780"/>
    </source>
</evidence>
<evidence type="ECO:0000256" key="6">
    <source>
        <dbReference type="ARBA" id="ARBA00052699"/>
    </source>
</evidence>
<comment type="similarity">
    <text evidence="8">Belongs to the trans-sulfuration enzymes family.</text>
</comment>
<dbReference type="InterPro" id="IPR015421">
    <property type="entry name" value="PyrdxlP-dep_Trfase_major"/>
</dbReference>
<dbReference type="GO" id="GO:0030170">
    <property type="term" value="F:pyridoxal phosphate binding"/>
    <property type="evidence" value="ECO:0007669"/>
    <property type="project" value="InterPro"/>
</dbReference>
<dbReference type="InterPro" id="IPR015424">
    <property type="entry name" value="PyrdxlP-dep_Trfase"/>
</dbReference>
<evidence type="ECO:0000313" key="9">
    <source>
        <dbReference type="EMBL" id="NMP24785.1"/>
    </source>
</evidence>
<accession>A0A7Y0Q4V0</accession>
<dbReference type="Pfam" id="PF01053">
    <property type="entry name" value="Cys_Met_Meta_PP"/>
    <property type="match status" value="1"/>
</dbReference>
<feature type="modified residue" description="N6-(pyridoxal phosphate)lysine" evidence="7">
    <location>
        <position position="205"/>
    </location>
</feature>
<dbReference type="Proteomes" id="UP000533476">
    <property type="component" value="Unassembled WGS sequence"/>
</dbReference>
<evidence type="ECO:0000256" key="7">
    <source>
        <dbReference type="PIRSR" id="PIRSR001434-2"/>
    </source>
</evidence>
<dbReference type="RefSeq" id="WP_169102991.1">
    <property type="nucleotide sequence ID" value="NZ_JABBVZ010000150.1"/>
</dbReference>
<dbReference type="GO" id="GO:0005737">
    <property type="term" value="C:cytoplasm"/>
    <property type="evidence" value="ECO:0007669"/>
    <property type="project" value="TreeGrafter"/>
</dbReference>
<comment type="caution">
    <text evidence="9">The sequence shown here is derived from an EMBL/GenBank/DDBJ whole genome shotgun (WGS) entry which is preliminary data.</text>
</comment>
<reference evidence="9 10" key="1">
    <citation type="submission" date="2020-04" db="EMBL/GenBank/DDBJ databases">
        <authorList>
            <person name="Zhang R."/>
            <person name="Schippers A."/>
        </authorList>
    </citation>
    <scope>NUCLEOTIDE SEQUENCE [LARGE SCALE GENOMIC DNA]</scope>
    <source>
        <strain evidence="9 10">DSM 109850</strain>
    </source>
</reference>
<dbReference type="FunFam" id="3.40.640.10:FF:000046">
    <property type="entry name" value="Cystathionine gamma-lyase"/>
    <property type="match status" value="1"/>
</dbReference>
<dbReference type="GO" id="GO:0018826">
    <property type="term" value="F:methionine gamma-lyase activity"/>
    <property type="evidence" value="ECO:0007669"/>
    <property type="project" value="UniProtKB-EC"/>
</dbReference>
<evidence type="ECO:0000256" key="4">
    <source>
        <dbReference type="ARBA" id="ARBA00047199"/>
    </source>
</evidence>
<evidence type="ECO:0000256" key="3">
    <source>
        <dbReference type="ARBA" id="ARBA00047175"/>
    </source>
</evidence>
<sequence>MRLETRLVKVSERVWPDNPVSPPIYQTAAYSYRSLQQVERVLQGQEPGYTYTRGGGNPTTEELAQLMAALEEGEGSVITASGTGAMLAAILALAPTPTSIYVAREIYGGTVGLVRHVLEPLGYSFVWVDTHQPEALPKYWSHRGSGILIGETISNPRGRVSPWDAVIQAAHAHNVLVIIDNTFASPFHARPLNWGADLIVHSVTKFIGGHDDVILGAVVGSPKAIGRVQQLVDIMGVTPDPMASWLALRGARTLALRMERSSQNARKLAESLTSVSGIDQVDYPGLQFHPDYPIASRLLEHGFGAILAIHLAGGLEAVEHLVNRLHHVRLVTSLGDVSTSISHPVVASHRELTAEEKERVGIDEGTVRISVGIEHIDDLIEDFRQALA</sequence>
<keyword evidence="2 7" id="KW-0663">Pyridoxal phosphate</keyword>
<dbReference type="InterPro" id="IPR000277">
    <property type="entry name" value="Cys/Met-Metab_PyrdxlP-dep_enz"/>
</dbReference>
<dbReference type="Gene3D" id="3.90.1150.10">
    <property type="entry name" value="Aspartate Aminotransferase, domain 1"/>
    <property type="match status" value="1"/>
</dbReference>
<dbReference type="GO" id="GO:0047982">
    <property type="term" value="F:homocysteine desulfhydrase activity"/>
    <property type="evidence" value="ECO:0007669"/>
    <property type="project" value="UniProtKB-EC"/>
</dbReference>
<comment type="catalytic activity">
    <reaction evidence="5">
        <text>L-homocysteine + H2O = 2-oxobutanoate + hydrogen sulfide + NH4(+) + H(+)</text>
        <dbReference type="Rhea" id="RHEA:14501"/>
        <dbReference type="ChEBI" id="CHEBI:15377"/>
        <dbReference type="ChEBI" id="CHEBI:15378"/>
        <dbReference type="ChEBI" id="CHEBI:16763"/>
        <dbReference type="ChEBI" id="CHEBI:28938"/>
        <dbReference type="ChEBI" id="CHEBI:29919"/>
        <dbReference type="ChEBI" id="CHEBI:58199"/>
        <dbReference type="EC" id="4.4.1.2"/>
    </reaction>
    <physiologicalReaction direction="left-to-right" evidence="5">
        <dbReference type="Rhea" id="RHEA:14502"/>
    </physiologicalReaction>
</comment>
<dbReference type="GO" id="GO:0019346">
    <property type="term" value="P:transsulfuration"/>
    <property type="evidence" value="ECO:0007669"/>
    <property type="project" value="InterPro"/>
</dbReference>
<evidence type="ECO:0000256" key="2">
    <source>
        <dbReference type="ARBA" id="ARBA00022898"/>
    </source>
</evidence>
<dbReference type="InterPro" id="IPR015422">
    <property type="entry name" value="PyrdxlP-dep_Trfase_small"/>
</dbReference>
<evidence type="ECO:0000256" key="8">
    <source>
        <dbReference type="RuleBase" id="RU362118"/>
    </source>
</evidence>
<dbReference type="Gene3D" id="3.40.640.10">
    <property type="entry name" value="Type I PLP-dependent aspartate aminotransferase-like (Major domain)"/>
    <property type="match status" value="1"/>
</dbReference>
<keyword evidence="10" id="KW-1185">Reference proteome</keyword>
<dbReference type="EMBL" id="JABBVZ010000150">
    <property type="protein sequence ID" value="NMP24785.1"/>
    <property type="molecule type" value="Genomic_DNA"/>
</dbReference>